<dbReference type="STRING" id="1265313.HRUBRA_00713"/>
<name>A0A095VUG0_9GAMM</name>
<evidence type="ECO:0000313" key="3">
    <source>
        <dbReference type="Proteomes" id="UP000029640"/>
    </source>
</evidence>
<proteinExistence type="predicted"/>
<dbReference type="EMBL" id="AUVB01000021">
    <property type="protein sequence ID" value="KGE04688.1"/>
    <property type="molecule type" value="Genomic_DNA"/>
</dbReference>
<evidence type="ECO:0000259" key="1">
    <source>
        <dbReference type="Pfam" id="PF09413"/>
    </source>
</evidence>
<dbReference type="RefSeq" id="WP_035516281.1">
    <property type="nucleotide sequence ID" value="NZ_KN234763.1"/>
</dbReference>
<reference evidence="2 3" key="1">
    <citation type="journal article" date="2014" name="Genome Announc.">
        <title>Genome Sequence of Gammaproteobacterial Pseudohaliea rubra Type Strain DSM 19751, Isolated from Coastal Seawater of the Mediterranean Sea.</title>
        <authorList>
            <person name="Spring S."/>
            <person name="Fiebig A."/>
            <person name="Riedel T."/>
            <person name="Goker M."/>
            <person name="Klenk H.P."/>
        </authorList>
    </citation>
    <scope>NUCLEOTIDE SEQUENCE [LARGE SCALE GENOMIC DNA]</scope>
    <source>
        <strain evidence="2 3">DSM 19751</strain>
    </source>
</reference>
<comment type="caution">
    <text evidence="2">The sequence shown here is derived from an EMBL/GenBank/DDBJ whole genome shotgun (WGS) entry which is preliminary data.</text>
</comment>
<dbReference type="Proteomes" id="UP000029640">
    <property type="component" value="Unassembled WGS sequence"/>
</dbReference>
<dbReference type="HOGENOM" id="CLU_155686_0_0_6"/>
<dbReference type="eggNOG" id="ENOG5032Y5P">
    <property type="taxonomic scope" value="Bacteria"/>
</dbReference>
<dbReference type="InterPro" id="IPR018551">
    <property type="entry name" value="DUF2007"/>
</dbReference>
<organism evidence="2 3">
    <name type="scientific">Pseudohaliea rubra DSM 19751</name>
    <dbReference type="NCBI Taxonomy" id="1265313"/>
    <lineage>
        <taxon>Bacteria</taxon>
        <taxon>Pseudomonadati</taxon>
        <taxon>Pseudomonadota</taxon>
        <taxon>Gammaproteobacteria</taxon>
        <taxon>Cellvibrionales</taxon>
        <taxon>Halieaceae</taxon>
        <taxon>Pseudohaliea</taxon>
    </lineage>
</organism>
<sequence>MELVYTHPSHLVVAQARHALERLAIPCVVHNEYAAGAAGELAPIDTWPELWVTRSRDAERARLAIERAQAAIEEADWRCPRCASESPATFEFCWHCGQGRSGG</sequence>
<dbReference type="AlphaFoldDB" id="A0A095VUG0"/>
<accession>A0A095VUG0</accession>
<gene>
    <name evidence="2" type="ORF">HRUBRA_00713</name>
</gene>
<protein>
    <recommendedName>
        <fullName evidence="1">DUF2007 domain-containing protein</fullName>
    </recommendedName>
</protein>
<feature type="domain" description="DUF2007" evidence="1">
    <location>
        <begin position="1"/>
        <end position="69"/>
    </location>
</feature>
<dbReference type="Pfam" id="PF09413">
    <property type="entry name" value="DUF2007"/>
    <property type="match status" value="1"/>
</dbReference>
<evidence type="ECO:0000313" key="2">
    <source>
        <dbReference type="EMBL" id="KGE04688.1"/>
    </source>
</evidence>
<keyword evidence="3" id="KW-1185">Reference proteome</keyword>